<name>A0AAD7HEG6_9AGAR</name>
<evidence type="ECO:0000313" key="1">
    <source>
        <dbReference type="EMBL" id="KAJ7718349.1"/>
    </source>
</evidence>
<protein>
    <submittedName>
        <fullName evidence="1">Uncharacterized protein</fullName>
    </submittedName>
</protein>
<dbReference type="Proteomes" id="UP001215598">
    <property type="component" value="Unassembled WGS sequence"/>
</dbReference>
<organism evidence="1 2">
    <name type="scientific">Mycena metata</name>
    <dbReference type="NCBI Taxonomy" id="1033252"/>
    <lineage>
        <taxon>Eukaryota</taxon>
        <taxon>Fungi</taxon>
        <taxon>Dikarya</taxon>
        <taxon>Basidiomycota</taxon>
        <taxon>Agaricomycotina</taxon>
        <taxon>Agaricomycetes</taxon>
        <taxon>Agaricomycetidae</taxon>
        <taxon>Agaricales</taxon>
        <taxon>Marasmiineae</taxon>
        <taxon>Mycenaceae</taxon>
        <taxon>Mycena</taxon>
    </lineage>
</organism>
<gene>
    <name evidence="1" type="ORF">B0H16DRAFT_1740118</name>
</gene>
<dbReference type="AlphaFoldDB" id="A0AAD7HEG6"/>
<reference evidence="1" key="1">
    <citation type="submission" date="2023-03" db="EMBL/GenBank/DDBJ databases">
        <title>Massive genome expansion in bonnet fungi (Mycena s.s.) driven by repeated elements and novel gene families across ecological guilds.</title>
        <authorList>
            <consortium name="Lawrence Berkeley National Laboratory"/>
            <person name="Harder C.B."/>
            <person name="Miyauchi S."/>
            <person name="Viragh M."/>
            <person name="Kuo A."/>
            <person name="Thoen E."/>
            <person name="Andreopoulos B."/>
            <person name="Lu D."/>
            <person name="Skrede I."/>
            <person name="Drula E."/>
            <person name="Henrissat B."/>
            <person name="Morin E."/>
            <person name="Kohler A."/>
            <person name="Barry K."/>
            <person name="LaButti K."/>
            <person name="Morin E."/>
            <person name="Salamov A."/>
            <person name="Lipzen A."/>
            <person name="Mereny Z."/>
            <person name="Hegedus B."/>
            <person name="Baldrian P."/>
            <person name="Stursova M."/>
            <person name="Weitz H."/>
            <person name="Taylor A."/>
            <person name="Grigoriev I.V."/>
            <person name="Nagy L.G."/>
            <person name="Martin F."/>
            <person name="Kauserud H."/>
        </authorList>
    </citation>
    <scope>NUCLEOTIDE SEQUENCE</scope>
    <source>
        <strain evidence="1">CBHHK182m</strain>
    </source>
</reference>
<comment type="caution">
    <text evidence="1">The sequence shown here is derived from an EMBL/GenBank/DDBJ whole genome shotgun (WGS) entry which is preliminary data.</text>
</comment>
<accession>A0AAD7HEG6</accession>
<evidence type="ECO:0000313" key="2">
    <source>
        <dbReference type="Proteomes" id="UP001215598"/>
    </source>
</evidence>
<proteinExistence type="predicted"/>
<sequence>MLVVLSVFLRAVALRIPARLLLVLTTILAFAAAPGLRLLDLECTLVVLCSCLQLIDCREFGIKASLSPLQSNIDVGAVLESHDQLTVSYITANTVAQLFQVNSIIANRMSALLELVEFGVPNAPEFCGIMCHFTHVPG</sequence>
<dbReference type="EMBL" id="JARKIB010000266">
    <property type="protein sequence ID" value="KAJ7718349.1"/>
    <property type="molecule type" value="Genomic_DNA"/>
</dbReference>
<keyword evidence="2" id="KW-1185">Reference proteome</keyword>